<evidence type="ECO:0000256" key="4">
    <source>
        <dbReference type="ARBA" id="ARBA00023012"/>
    </source>
</evidence>
<keyword evidence="3 7" id="KW-0597">Phosphoprotein</keyword>
<evidence type="ECO:0000313" key="11">
    <source>
        <dbReference type="Proteomes" id="UP000092931"/>
    </source>
</evidence>
<evidence type="ECO:0000259" key="8">
    <source>
        <dbReference type="PROSITE" id="PS01124"/>
    </source>
</evidence>
<comment type="function">
    <text evidence="6">May play the central regulatory role in sporulation. It may be an element of the effector pathway responsible for the activation of sporulation genes in response to nutritional stress. Spo0A may act in concert with spo0H (a sigma factor) to control the expression of some genes that are critical to the sporulation process.</text>
</comment>
<dbReference type="RefSeq" id="WP_065820831.1">
    <property type="nucleotide sequence ID" value="NZ_CP014673.1"/>
</dbReference>
<feature type="domain" description="HTH araC/xylS-type" evidence="8">
    <location>
        <begin position="239"/>
        <end position="341"/>
    </location>
</feature>
<dbReference type="InterPro" id="IPR018060">
    <property type="entry name" value="HTH_AraC"/>
</dbReference>
<organism evidence="10 11">
    <name type="scientific">Thermoclostridium stercorarium subsp. leptospartum DSM 9219</name>
    <dbReference type="NCBI Taxonomy" id="1346611"/>
    <lineage>
        <taxon>Bacteria</taxon>
        <taxon>Bacillati</taxon>
        <taxon>Bacillota</taxon>
        <taxon>Clostridia</taxon>
        <taxon>Eubacteriales</taxon>
        <taxon>Oscillospiraceae</taxon>
        <taxon>Thermoclostridium</taxon>
    </lineage>
</organism>
<dbReference type="Pfam" id="PF00072">
    <property type="entry name" value="Response_reg"/>
    <property type="match status" value="1"/>
</dbReference>
<dbReference type="PROSITE" id="PS01124">
    <property type="entry name" value="HTH_ARAC_FAMILY_2"/>
    <property type="match status" value="1"/>
</dbReference>
<dbReference type="SUPFAM" id="SSF52172">
    <property type="entry name" value="CheY-like"/>
    <property type="match status" value="1"/>
</dbReference>
<reference evidence="10 11" key="1">
    <citation type="submission" date="2016-02" db="EMBL/GenBank/DDBJ databases">
        <title>Comparison of Clostridium stercorarium subspecies using comparative genomics and transcriptomics.</title>
        <authorList>
            <person name="Schellenberg J."/>
            <person name="Thallinger G."/>
            <person name="Levin D.B."/>
            <person name="Zhang X."/>
            <person name="Alvare G."/>
            <person name="Fristensky B."/>
            <person name="Sparling R."/>
        </authorList>
    </citation>
    <scope>NUCLEOTIDE SEQUENCE [LARGE SCALE GENOMIC DNA]</scope>
    <source>
        <strain evidence="10 11">DSM 9219</strain>
    </source>
</reference>
<evidence type="ECO:0000256" key="5">
    <source>
        <dbReference type="ARBA" id="ARBA00023125"/>
    </source>
</evidence>
<dbReference type="GO" id="GO:0000160">
    <property type="term" value="P:phosphorelay signal transduction system"/>
    <property type="evidence" value="ECO:0007669"/>
    <property type="project" value="UniProtKB-KW"/>
</dbReference>
<dbReference type="Proteomes" id="UP000092931">
    <property type="component" value="Chromosome"/>
</dbReference>
<keyword evidence="4" id="KW-0902">Two-component regulatory system</keyword>
<dbReference type="Gene3D" id="1.10.10.60">
    <property type="entry name" value="Homeodomain-like"/>
    <property type="match status" value="2"/>
</dbReference>
<dbReference type="SUPFAM" id="SSF48371">
    <property type="entry name" value="ARM repeat"/>
    <property type="match status" value="1"/>
</dbReference>
<evidence type="ECO:0000256" key="3">
    <source>
        <dbReference type="ARBA" id="ARBA00022553"/>
    </source>
</evidence>
<dbReference type="SMART" id="SM00342">
    <property type="entry name" value="HTH_ARAC"/>
    <property type="match status" value="1"/>
</dbReference>
<evidence type="ECO:0000256" key="1">
    <source>
        <dbReference type="ARBA" id="ARBA00018672"/>
    </source>
</evidence>
<dbReference type="GO" id="GO:0003700">
    <property type="term" value="F:DNA-binding transcription factor activity"/>
    <property type="evidence" value="ECO:0007669"/>
    <property type="project" value="InterPro"/>
</dbReference>
<dbReference type="GO" id="GO:0043565">
    <property type="term" value="F:sequence-specific DNA binding"/>
    <property type="evidence" value="ECO:0007669"/>
    <property type="project" value="InterPro"/>
</dbReference>
<dbReference type="InterPro" id="IPR016024">
    <property type="entry name" value="ARM-type_fold"/>
</dbReference>
<dbReference type="InterPro" id="IPR011006">
    <property type="entry name" value="CheY-like_superfamily"/>
</dbReference>
<evidence type="ECO:0000313" key="10">
    <source>
        <dbReference type="EMBL" id="ANX01486.1"/>
    </source>
</evidence>
<sequence length="346" mass="40078">MYKLIIIDDEKIIRETIGSMIDWKSIDVELVGLCSNGMEGLDMIIDEDPDIVMTDIRMPVFSGLEPIKRIRQLNKDIEFIILSGYSEFEYARTAMALNVKYYILKPCSKETIINTVKQAIEDCCSKKKTVPSYIFKIARKLSQDFIEKIKQPEEIINDMFNLLSDNNDCDYVKAVVLSFLTNIWYSYVNLIDSSIYYNELENSKTKEEIMEFLNGHLKLLSQKIIRNSKPLDSSKEFIKKCIEYAKENFSNPSLTLKYIAENYLYMNVDYVSRQFCKITGEKFSTFLGRLRVENAKDILRKNPDEKIYTVAEMVGCGNNPQYLTQLFKKYEGITPSAFVNLLKGNA</sequence>
<name>A0A1B1YL67_THEST</name>
<evidence type="ECO:0000256" key="7">
    <source>
        <dbReference type="PROSITE-ProRule" id="PRU00169"/>
    </source>
</evidence>
<evidence type="ECO:0000256" key="2">
    <source>
        <dbReference type="ARBA" id="ARBA00022490"/>
    </source>
</evidence>
<gene>
    <name evidence="10" type="ORF">CSTERLE_07830</name>
</gene>
<dbReference type="Gene3D" id="3.40.50.2300">
    <property type="match status" value="1"/>
</dbReference>
<evidence type="ECO:0000256" key="6">
    <source>
        <dbReference type="ARBA" id="ARBA00024867"/>
    </source>
</evidence>
<dbReference type="InterPro" id="IPR001789">
    <property type="entry name" value="Sig_transdc_resp-reg_receiver"/>
</dbReference>
<dbReference type="EMBL" id="CP014673">
    <property type="protein sequence ID" value="ANX01486.1"/>
    <property type="molecule type" value="Genomic_DNA"/>
</dbReference>
<dbReference type="Pfam" id="PF12833">
    <property type="entry name" value="HTH_18"/>
    <property type="match status" value="1"/>
</dbReference>
<keyword evidence="5" id="KW-0238">DNA-binding</keyword>
<dbReference type="InterPro" id="IPR051552">
    <property type="entry name" value="HptR"/>
</dbReference>
<protein>
    <recommendedName>
        <fullName evidence="1">Stage 0 sporulation protein A homolog</fullName>
    </recommendedName>
</protein>
<feature type="modified residue" description="4-aspartylphosphate" evidence="7">
    <location>
        <position position="55"/>
    </location>
</feature>
<feature type="domain" description="Response regulatory" evidence="9">
    <location>
        <begin position="3"/>
        <end position="120"/>
    </location>
</feature>
<dbReference type="PANTHER" id="PTHR42713:SF3">
    <property type="entry name" value="TRANSCRIPTIONAL REGULATORY PROTEIN HPTR"/>
    <property type="match status" value="1"/>
</dbReference>
<dbReference type="SMART" id="SM00448">
    <property type="entry name" value="REC"/>
    <property type="match status" value="1"/>
</dbReference>
<dbReference type="PANTHER" id="PTHR42713">
    <property type="entry name" value="HISTIDINE KINASE-RELATED"/>
    <property type="match status" value="1"/>
</dbReference>
<proteinExistence type="predicted"/>
<dbReference type="CDD" id="cd17536">
    <property type="entry name" value="REC_YesN-like"/>
    <property type="match status" value="1"/>
</dbReference>
<evidence type="ECO:0000259" key="9">
    <source>
        <dbReference type="PROSITE" id="PS50110"/>
    </source>
</evidence>
<dbReference type="PROSITE" id="PS50110">
    <property type="entry name" value="RESPONSE_REGULATORY"/>
    <property type="match status" value="1"/>
</dbReference>
<keyword evidence="2" id="KW-0963">Cytoplasm</keyword>
<accession>A0A1B1YL67</accession>
<dbReference type="AlphaFoldDB" id="A0A1B1YL67"/>